<dbReference type="Pfam" id="PF09639">
    <property type="entry name" value="YjcQ"/>
    <property type="match status" value="1"/>
</dbReference>
<dbReference type="SUPFAM" id="SSF46785">
    <property type="entry name" value="Winged helix' DNA-binding domain"/>
    <property type="match status" value="1"/>
</dbReference>
<comment type="caution">
    <text evidence="1">The sequence shown here is derived from an EMBL/GenBank/DDBJ whole genome shotgun (WGS) entry which is preliminary data.</text>
</comment>
<evidence type="ECO:0000313" key="2">
    <source>
        <dbReference type="Proteomes" id="UP000720595"/>
    </source>
</evidence>
<protein>
    <recommendedName>
        <fullName evidence="3">YjcQ protein</fullName>
    </recommendedName>
</protein>
<name>A0ABS2MKJ2_9FIRM</name>
<dbReference type="Gene3D" id="1.10.10.10">
    <property type="entry name" value="Winged helix-like DNA-binding domain superfamily/Winged helix DNA-binding domain"/>
    <property type="match status" value="1"/>
</dbReference>
<reference evidence="1 2" key="1">
    <citation type="submission" date="2021-01" db="EMBL/GenBank/DDBJ databases">
        <title>Genomic Encyclopedia of Type Strains, Phase IV (KMG-IV): sequencing the most valuable type-strain genomes for metagenomic binning, comparative biology and taxonomic classification.</title>
        <authorList>
            <person name="Goeker M."/>
        </authorList>
    </citation>
    <scope>NUCLEOTIDE SEQUENCE [LARGE SCALE GENOMIC DNA]</scope>
    <source>
        <strain evidence="1 2">DSM 21461</strain>
    </source>
</reference>
<dbReference type="RefSeq" id="WP_205052047.1">
    <property type="nucleotide sequence ID" value="NZ_JAFBDH010000005.1"/>
</dbReference>
<organism evidence="1 2">
    <name type="scientific">Peptoniphilus gorbachii</name>
    <dbReference type="NCBI Taxonomy" id="411567"/>
    <lineage>
        <taxon>Bacteria</taxon>
        <taxon>Bacillati</taxon>
        <taxon>Bacillota</taxon>
        <taxon>Tissierellia</taxon>
        <taxon>Tissierellales</taxon>
        <taxon>Peptoniphilaceae</taxon>
        <taxon>Peptoniphilus</taxon>
    </lineage>
</organism>
<accession>A0ABS2MKJ2</accession>
<dbReference type="InterPro" id="IPR036390">
    <property type="entry name" value="WH_DNA-bd_sf"/>
</dbReference>
<dbReference type="Proteomes" id="UP000720595">
    <property type="component" value="Unassembled WGS sequence"/>
</dbReference>
<proteinExistence type="predicted"/>
<evidence type="ECO:0000313" key="1">
    <source>
        <dbReference type="EMBL" id="MBM7550525.1"/>
    </source>
</evidence>
<gene>
    <name evidence="1" type="ORF">JOD41_001262</name>
</gene>
<dbReference type="InterPro" id="IPR018597">
    <property type="entry name" value="Phage_Tuc2009_YjcQ"/>
</dbReference>
<dbReference type="InterPro" id="IPR036388">
    <property type="entry name" value="WH-like_DNA-bd_sf"/>
</dbReference>
<evidence type="ECO:0008006" key="3">
    <source>
        <dbReference type="Google" id="ProtNLM"/>
    </source>
</evidence>
<sequence>MAKNDYYTVVYYVLSYLYECLKAGQKPNREILDLSTYPEKISDEYLIYIYKNLINDKYLDGITFVSLPRLGIDKNLEYFKNYEDAVITPKGIEFLQENSLMRKAYDIVKDFKPW</sequence>
<dbReference type="EMBL" id="JAFBDH010000005">
    <property type="protein sequence ID" value="MBM7550525.1"/>
    <property type="molecule type" value="Genomic_DNA"/>
</dbReference>
<keyword evidence="2" id="KW-1185">Reference proteome</keyword>